<comment type="caution">
    <text evidence="2">The sequence shown here is derived from an EMBL/GenBank/DDBJ whole genome shotgun (WGS) entry which is preliminary data.</text>
</comment>
<dbReference type="EMBL" id="LBGP01000005">
    <property type="protein sequence ID" value="KQB03728.1"/>
    <property type="molecule type" value="Genomic_DNA"/>
</dbReference>
<organism evidence="2 4">
    <name type="scientific">Vibrio metoecus</name>
    <dbReference type="NCBI Taxonomy" id="1481663"/>
    <lineage>
        <taxon>Bacteria</taxon>
        <taxon>Pseudomonadati</taxon>
        <taxon>Pseudomonadota</taxon>
        <taxon>Gammaproteobacteria</taxon>
        <taxon>Vibrionales</taxon>
        <taxon>Vibrionaceae</taxon>
        <taxon>Vibrio</taxon>
    </lineage>
</organism>
<dbReference type="Pfam" id="PF11777">
    <property type="entry name" value="DUF3316"/>
    <property type="match status" value="1"/>
</dbReference>
<name>A0A0Q0Q2Q7_VIBMT</name>
<evidence type="ECO:0000313" key="4">
    <source>
        <dbReference type="Proteomes" id="UP000050491"/>
    </source>
</evidence>
<accession>A0A0Q0Q2Q7</accession>
<evidence type="ECO:0000313" key="2">
    <source>
        <dbReference type="EMBL" id="KQB03728.1"/>
    </source>
</evidence>
<evidence type="ECO:0000256" key="1">
    <source>
        <dbReference type="SAM" id="SignalP"/>
    </source>
</evidence>
<reference evidence="2 4" key="1">
    <citation type="journal article" date="2015" name="Genome Biol. Evol.">
        <title>The Dynamics of Genetic Interactions between Vibrio metoecus and Vibrio cholerae, Two Close Relatives Co-Occurring in the Environment.</title>
        <authorList>
            <person name="Orata F.D."/>
            <person name="Kirchberger P.C."/>
            <person name="Meheust R."/>
            <person name="Barlow E.J."/>
            <person name="Tarr C.L."/>
            <person name="Boucher Y."/>
        </authorList>
    </citation>
    <scope>NUCLEOTIDE SEQUENCE [LARGE SCALE GENOMIC DNA]</scope>
    <source>
        <strain evidence="2 4">YB5B04</strain>
    </source>
</reference>
<evidence type="ECO:0000313" key="5">
    <source>
        <dbReference type="Proteomes" id="UP000216173"/>
    </source>
</evidence>
<dbReference type="PIRSF" id="PIRSF028299">
    <property type="entry name" value="UCP028299"/>
    <property type="match status" value="1"/>
</dbReference>
<dbReference type="Proteomes" id="UP000050491">
    <property type="component" value="Unassembled WGS sequence"/>
</dbReference>
<proteinExistence type="predicted"/>
<evidence type="ECO:0000313" key="3">
    <source>
        <dbReference type="EMBL" id="PAR23090.1"/>
    </source>
</evidence>
<keyword evidence="1" id="KW-0732">Signal</keyword>
<dbReference type="PATRIC" id="fig|1481663.11.peg.1199"/>
<protein>
    <submittedName>
        <fullName evidence="2">Acyl-CoA synthetase</fullName>
    </submittedName>
    <submittedName>
        <fullName evidence="3">DUF3316 domain-containing protein</fullName>
    </submittedName>
</protein>
<dbReference type="Proteomes" id="UP000216173">
    <property type="component" value="Unassembled WGS sequence"/>
</dbReference>
<dbReference type="EMBL" id="NMSH01000001">
    <property type="protein sequence ID" value="PAR23090.1"/>
    <property type="molecule type" value="Genomic_DNA"/>
</dbReference>
<dbReference type="RefSeq" id="WP_055029360.1">
    <property type="nucleotide sequence ID" value="NZ_CP035687.1"/>
</dbReference>
<sequence length="115" mass="12891">MKKIILGLTTLVVSAGAFAGLETNHNERTLYAGVYSSQEQAYVAGFQKLDQLKALPSQKLANELLLQDAALQPKTLKIDNSEVQVQAFSQQRGTVQYRAIVKVDYQYQSRENRRS</sequence>
<gene>
    <name evidence="3" type="ORF">CGU03_00995</name>
    <name evidence="2" type="ORF">XV92_03200</name>
</gene>
<reference evidence="3" key="3">
    <citation type="submission" date="2017-07" db="EMBL/GenBank/DDBJ databases">
        <authorList>
            <person name="Sun Z.S."/>
            <person name="Albrecht U."/>
            <person name="Echele G."/>
            <person name="Lee C.C."/>
        </authorList>
    </citation>
    <scope>NUCLEOTIDE SEQUENCE [LARGE SCALE GENOMIC DNA]</scope>
    <source>
        <strain evidence="3">OYP9E10</strain>
    </source>
</reference>
<dbReference type="OrthoDB" id="5904423at2"/>
<feature type="signal peptide" evidence="1">
    <location>
        <begin position="1"/>
        <end position="19"/>
    </location>
</feature>
<feature type="chain" id="PRO_5015043900" evidence="1">
    <location>
        <begin position="20"/>
        <end position="115"/>
    </location>
</feature>
<reference evidence="5" key="2">
    <citation type="submission" date="2017-07" db="EMBL/GenBank/DDBJ databases">
        <authorList>
            <person name="Boucher Y."/>
            <person name="Orata F.D."/>
        </authorList>
    </citation>
    <scope>NUCLEOTIDE SEQUENCE [LARGE SCALE GENOMIC DNA]</scope>
    <source>
        <strain evidence="5">OYP9E10</strain>
    </source>
</reference>
<dbReference type="AlphaFoldDB" id="A0A0Q0Q2Q7"/>
<dbReference type="InterPro" id="IPR016879">
    <property type="entry name" value="UCP028299"/>
</dbReference>